<organism evidence="3 4">
    <name type="scientific">Algimonas ampicilliniresistens</name>
    <dbReference type="NCBI Taxonomy" id="1298735"/>
    <lineage>
        <taxon>Bacteria</taxon>
        <taxon>Pseudomonadati</taxon>
        <taxon>Pseudomonadota</taxon>
        <taxon>Alphaproteobacteria</taxon>
        <taxon>Maricaulales</taxon>
        <taxon>Robiginitomaculaceae</taxon>
        <taxon>Algimonas</taxon>
    </lineage>
</organism>
<evidence type="ECO:0000313" key="3">
    <source>
        <dbReference type="EMBL" id="GLQ23817.1"/>
    </source>
</evidence>
<comment type="subcellular location">
    <subcellularLocation>
        <location evidence="1">Cell envelope</location>
    </subcellularLocation>
</comment>
<dbReference type="EMBL" id="BSNK01000002">
    <property type="protein sequence ID" value="GLQ23817.1"/>
    <property type="molecule type" value="Genomic_DNA"/>
</dbReference>
<name>A0ABQ5V9V0_9PROT</name>
<evidence type="ECO:0000259" key="2">
    <source>
        <dbReference type="Pfam" id="PF07940"/>
    </source>
</evidence>
<keyword evidence="4" id="KW-1185">Reference proteome</keyword>
<reference evidence="3" key="1">
    <citation type="journal article" date="2014" name="Int. J. Syst. Evol. Microbiol.">
        <title>Complete genome of a new Firmicutes species belonging to the dominant human colonic microbiota ('Ruminococcus bicirculans') reveals two chromosomes and a selective capacity to utilize plant glucans.</title>
        <authorList>
            <consortium name="NISC Comparative Sequencing Program"/>
            <person name="Wegmann U."/>
            <person name="Louis P."/>
            <person name="Goesmann A."/>
            <person name="Henrissat B."/>
            <person name="Duncan S.H."/>
            <person name="Flint H.J."/>
        </authorList>
    </citation>
    <scope>NUCLEOTIDE SEQUENCE</scope>
    <source>
        <strain evidence="3">NBRC 108219</strain>
    </source>
</reference>
<sequence length="524" mass="56217">MPYGKKSTGTELLAGRWCFAGQTVDVGAHGHPFSVSMPSERYAGWIHDFDWLFDLLTAQGGAAKAGQLAVQWADLFAGGNSFVFAPDRLARRGLNWGRALSALPDPTGQLAARYAGQMRALRRALSRVSPGLPMLRAQAALVIFGARLNDKAETVLARALDGLDEEITGQILADGGHISRSPMATLDALEILMGTDAVLQAAGLEGSRALGRAIDRLMPMVATLRHTDGAMAVFHGGHEGDPDRVSALLRGRDGGESDPQPFAYGPHTGYHRLDAGESVVLIDTQSVAPRPYDLDAHLAPLAMEISTSEGRLLVNCGWHPAAAPDWRRPVRASAAHSTLTLADRSPGEILEDGFMADALGAVVAEDSGIVRARLKEQSSGIWLESSHDGYKDAHGLVHRRRLFVGEDGGDIRGEDSLFVPMGDAPLSRDPVPFALRFHFHPDVRVSLAQDLSSALLVQNGRSGWRFRTDGGPLAVEPSVYLAGGARPVRCQQLVISGNALGDGDGQGRDNRVRWSLRRLRGRST</sequence>
<dbReference type="Gene3D" id="1.50.10.100">
    <property type="entry name" value="Chondroitin AC/alginate lyase"/>
    <property type="match status" value="1"/>
</dbReference>
<comment type="caution">
    <text evidence="3">The sequence shown here is derived from an EMBL/GenBank/DDBJ whole genome shotgun (WGS) entry which is preliminary data.</text>
</comment>
<reference evidence="3" key="2">
    <citation type="submission" date="2023-01" db="EMBL/GenBank/DDBJ databases">
        <title>Draft genome sequence of Algimonas ampicilliniresistens strain NBRC 108219.</title>
        <authorList>
            <person name="Sun Q."/>
            <person name="Mori K."/>
        </authorList>
    </citation>
    <scope>NUCLEOTIDE SEQUENCE</scope>
    <source>
        <strain evidence="3">NBRC 108219</strain>
    </source>
</reference>
<proteinExistence type="predicted"/>
<dbReference type="Pfam" id="PF07940">
    <property type="entry name" value="Hepar_II_III_C"/>
    <property type="match status" value="1"/>
</dbReference>
<gene>
    <name evidence="3" type="primary">fzlC</name>
    <name evidence="3" type="ORF">GCM10007853_16910</name>
</gene>
<evidence type="ECO:0000313" key="4">
    <source>
        <dbReference type="Proteomes" id="UP001161391"/>
    </source>
</evidence>
<protein>
    <recommendedName>
        <fullName evidence="2">Heparinase II/III-like C-terminal domain-containing protein</fullName>
    </recommendedName>
</protein>
<feature type="domain" description="Heparinase II/III-like C-terminal" evidence="2">
    <location>
        <begin position="259"/>
        <end position="514"/>
    </location>
</feature>
<dbReference type="Gene3D" id="2.70.98.70">
    <property type="match status" value="1"/>
</dbReference>
<dbReference type="Proteomes" id="UP001161391">
    <property type="component" value="Unassembled WGS sequence"/>
</dbReference>
<dbReference type="InterPro" id="IPR012480">
    <property type="entry name" value="Hepar_II_III_C"/>
</dbReference>
<accession>A0ABQ5V9V0</accession>
<evidence type="ECO:0000256" key="1">
    <source>
        <dbReference type="ARBA" id="ARBA00004196"/>
    </source>
</evidence>
<dbReference type="InterPro" id="IPR008929">
    <property type="entry name" value="Chondroitin_lyas"/>
</dbReference>